<evidence type="ECO:0000313" key="6">
    <source>
        <dbReference type="EMBL" id="MEQ2562557.1"/>
    </source>
</evidence>
<evidence type="ECO:0000313" key="7">
    <source>
        <dbReference type="Proteomes" id="UP001437460"/>
    </source>
</evidence>
<dbReference type="PANTHER" id="PTHR30136:SF24">
    <property type="entry name" value="HTH-TYPE TRANSCRIPTIONAL REPRESSOR ALLR"/>
    <property type="match status" value="1"/>
</dbReference>
<gene>
    <name evidence="6" type="ORF">WMO41_05195</name>
</gene>
<dbReference type="PROSITE" id="PS51077">
    <property type="entry name" value="HTH_ICLR"/>
    <property type="match status" value="1"/>
</dbReference>
<keyword evidence="1" id="KW-0805">Transcription regulation</keyword>
<dbReference type="SMART" id="SM00346">
    <property type="entry name" value="HTH_ICLR"/>
    <property type="match status" value="1"/>
</dbReference>
<dbReference type="PROSITE" id="PS51078">
    <property type="entry name" value="ICLR_ED"/>
    <property type="match status" value="1"/>
</dbReference>
<dbReference type="InterPro" id="IPR014757">
    <property type="entry name" value="Tscrpt_reg_IclR_C"/>
</dbReference>
<reference evidence="6 7" key="1">
    <citation type="submission" date="2024-03" db="EMBL/GenBank/DDBJ databases">
        <title>Human intestinal bacterial collection.</title>
        <authorList>
            <person name="Pauvert C."/>
            <person name="Hitch T.C.A."/>
            <person name="Clavel T."/>
        </authorList>
    </citation>
    <scope>NUCLEOTIDE SEQUENCE [LARGE SCALE GENOMIC DNA]</scope>
    <source>
        <strain evidence="6 7">CLA-AP-H27</strain>
    </source>
</reference>
<dbReference type="SUPFAM" id="SSF46785">
    <property type="entry name" value="Winged helix' DNA-binding domain"/>
    <property type="match status" value="1"/>
</dbReference>
<dbReference type="InterPro" id="IPR050707">
    <property type="entry name" value="HTH_MetabolicPath_Reg"/>
</dbReference>
<evidence type="ECO:0000256" key="1">
    <source>
        <dbReference type="ARBA" id="ARBA00023015"/>
    </source>
</evidence>
<accession>A0ABV1HJU3</accession>
<sequence>MKLNRTAQRTIEILEIISQKPEGASLDELCGRLDLPKTSAYDIVTTLETLGMVHADWGQKKRYTIGLTAYRIGINYTNNLNIMNVMEPELKKFAHEIGKTVFFGVRSDCEVVYICKFEPENPIITTATVGSRIPMYCTSLGKAILAYSEPEILQQLLKRMDFVKRTERTITDPDRLMEELEQVREQGYALDAREMEEHAECVGAPVFGADGNLVGAVSVSTLYRDAVNYEELGQIVSGKAKKLSEMLGYIRGRG</sequence>
<dbReference type="Proteomes" id="UP001437460">
    <property type="component" value="Unassembled WGS sequence"/>
</dbReference>
<name>A0ABV1HJU3_9FIRM</name>
<protein>
    <submittedName>
        <fullName evidence="6">IclR family transcriptional regulator</fullName>
    </submittedName>
</protein>
<keyword evidence="2" id="KW-0238">DNA-binding</keyword>
<feature type="domain" description="HTH iclR-type" evidence="4">
    <location>
        <begin position="4"/>
        <end position="67"/>
    </location>
</feature>
<evidence type="ECO:0000256" key="2">
    <source>
        <dbReference type="ARBA" id="ARBA00023125"/>
    </source>
</evidence>
<dbReference type="Gene3D" id="3.30.450.40">
    <property type="match status" value="1"/>
</dbReference>
<dbReference type="InterPro" id="IPR036390">
    <property type="entry name" value="WH_DNA-bd_sf"/>
</dbReference>
<keyword evidence="7" id="KW-1185">Reference proteome</keyword>
<dbReference type="PANTHER" id="PTHR30136">
    <property type="entry name" value="HELIX-TURN-HELIX TRANSCRIPTIONAL REGULATOR, ICLR FAMILY"/>
    <property type="match status" value="1"/>
</dbReference>
<feature type="domain" description="IclR-ED" evidence="5">
    <location>
        <begin position="68"/>
        <end position="249"/>
    </location>
</feature>
<dbReference type="Gene3D" id="1.10.10.10">
    <property type="entry name" value="Winged helix-like DNA-binding domain superfamily/Winged helix DNA-binding domain"/>
    <property type="match status" value="1"/>
</dbReference>
<dbReference type="InterPro" id="IPR005471">
    <property type="entry name" value="Tscrpt_reg_IclR_N"/>
</dbReference>
<comment type="caution">
    <text evidence="6">The sequence shown here is derived from an EMBL/GenBank/DDBJ whole genome shotgun (WGS) entry which is preliminary data.</text>
</comment>
<evidence type="ECO:0000256" key="3">
    <source>
        <dbReference type="ARBA" id="ARBA00023163"/>
    </source>
</evidence>
<dbReference type="InterPro" id="IPR029016">
    <property type="entry name" value="GAF-like_dom_sf"/>
</dbReference>
<evidence type="ECO:0000259" key="4">
    <source>
        <dbReference type="PROSITE" id="PS51077"/>
    </source>
</evidence>
<dbReference type="EMBL" id="JBBMFJ010000007">
    <property type="protein sequence ID" value="MEQ2562557.1"/>
    <property type="molecule type" value="Genomic_DNA"/>
</dbReference>
<dbReference type="RefSeq" id="WP_349228847.1">
    <property type="nucleotide sequence ID" value="NZ_JBBMFJ010000007.1"/>
</dbReference>
<evidence type="ECO:0000259" key="5">
    <source>
        <dbReference type="PROSITE" id="PS51078"/>
    </source>
</evidence>
<dbReference type="Pfam" id="PF01614">
    <property type="entry name" value="IclR_C"/>
    <property type="match status" value="1"/>
</dbReference>
<dbReference type="SUPFAM" id="SSF55781">
    <property type="entry name" value="GAF domain-like"/>
    <property type="match status" value="1"/>
</dbReference>
<dbReference type="Pfam" id="PF09339">
    <property type="entry name" value="HTH_IclR"/>
    <property type="match status" value="1"/>
</dbReference>
<dbReference type="InterPro" id="IPR036388">
    <property type="entry name" value="WH-like_DNA-bd_sf"/>
</dbReference>
<organism evidence="6 7">
    <name type="scientific">Ventrimonas faecis</name>
    <dbReference type="NCBI Taxonomy" id="3133170"/>
    <lineage>
        <taxon>Bacteria</taxon>
        <taxon>Bacillati</taxon>
        <taxon>Bacillota</taxon>
        <taxon>Clostridia</taxon>
        <taxon>Lachnospirales</taxon>
        <taxon>Lachnospiraceae</taxon>
        <taxon>Ventrimonas</taxon>
    </lineage>
</organism>
<keyword evidence="3" id="KW-0804">Transcription</keyword>
<proteinExistence type="predicted"/>